<reference evidence="1 2" key="1">
    <citation type="submission" date="2024-07" db="EMBL/GenBank/DDBJ databases">
        <title>Draft sequence of the Neodothiora populina.</title>
        <authorList>
            <person name="Drown D.D."/>
            <person name="Schuette U.S."/>
            <person name="Buechlein A.B."/>
            <person name="Rusch D.R."/>
            <person name="Winton L.W."/>
            <person name="Adams G.A."/>
        </authorList>
    </citation>
    <scope>NUCLEOTIDE SEQUENCE [LARGE SCALE GENOMIC DNA]</scope>
    <source>
        <strain evidence="1 2">CPC 39397</strain>
    </source>
</reference>
<dbReference type="RefSeq" id="XP_069200513.1">
    <property type="nucleotide sequence ID" value="XM_069346560.1"/>
</dbReference>
<evidence type="ECO:0000313" key="2">
    <source>
        <dbReference type="Proteomes" id="UP001562354"/>
    </source>
</evidence>
<protein>
    <submittedName>
        <fullName evidence="1">Uncharacterized protein</fullName>
    </submittedName>
</protein>
<dbReference type="GeneID" id="95974358"/>
<dbReference type="Proteomes" id="UP001562354">
    <property type="component" value="Unassembled WGS sequence"/>
</dbReference>
<dbReference type="EMBL" id="JBFMKM010000009">
    <property type="protein sequence ID" value="KAL1304238.1"/>
    <property type="molecule type" value="Genomic_DNA"/>
</dbReference>
<accession>A0ABR3PE57</accession>
<gene>
    <name evidence="1" type="ORF">AAFC00_000655</name>
</gene>
<sequence>MLLNSKILQAADPKQEALNVLRRLTTPQFQWDTCRLTYRPATFLRGREDENGLVVTGVRGSLERPKHLISPLAIEHCFAFDASPPH</sequence>
<evidence type="ECO:0000313" key="1">
    <source>
        <dbReference type="EMBL" id="KAL1304238.1"/>
    </source>
</evidence>
<proteinExistence type="predicted"/>
<comment type="caution">
    <text evidence="1">The sequence shown here is derived from an EMBL/GenBank/DDBJ whole genome shotgun (WGS) entry which is preliminary data.</text>
</comment>
<keyword evidence="2" id="KW-1185">Reference proteome</keyword>
<organism evidence="1 2">
    <name type="scientific">Neodothiora populina</name>
    <dbReference type="NCBI Taxonomy" id="2781224"/>
    <lineage>
        <taxon>Eukaryota</taxon>
        <taxon>Fungi</taxon>
        <taxon>Dikarya</taxon>
        <taxon>Ascomycota</taxon>
        <taxon>Pezizomycotina</taxon>
        <taxon>Dothideomycetes</taxon>
        <taxon>Dothideomycetidae</taxon>
        <taxon>Dothideales</taxon>
        <taxon>Dothioraceae</taxon>
        <taxon>Neodothiora</taxon>
    </lineage>
</organism>
<name>A0ABR3PE57_9PEZI</name>